<feature type="domain" description="Carbohydrate kinase FGGY N-terminal" evidence="4">
    <location>
        <begin position="5"/>
        <end position="271"/>
    </location>
</feature>
<dbReference type="NCBIfam" id="TIGR01315">
    <property type="entry name" value="5C_CHO_kinase"/>
    <property type="match status" value="1"/>
</dbReference>
<evidence type="ECO:0000256" key="2">
    <source>
        <dbReference type="ARBA" id="ARBA00022679"/>
    </source>
</evidence>
<sequence length="557" mass="60306">MSEHYFIGVDVGTGSARAGVFDECGTLAGSASHPIEMYRPQADFVQQSSRDIWQAVCSSVKTAIKEAGVEASNIRGIGFDATCSLVVVDGDGTPVTVSPCGQDEQNVIVWMDHRAKAQAERINKGKHDVLKYVGNVISPEMETPKLLWLKENLPDTWSRAKRFFDLPDYLTFRATGDETRSLCSTVCKWTYLGHGGHSASQEFGQWDQEYFRAIGLEDLAEESFNRIGRRVRPMGEAIGRGVSPKAAMELGVPEGTAVGVSIIDAHAGGVGMIGAPLNGEAAEQVEFNHRLALIGGTSSCHMAVSPEPRFINGIWGPYYSAMIPGLWLTEGGQSATGALIDFVIQNHGASQQLQELAKQDGKSVYEILNDRLDVLAGTRNVPASLTTEFHVCPYFHGNRSPWADPSLRGMLSGLSLSATLDDLAVLYLGVIQAIAYGTRHIIEVMNEQGYRIDTIFACGGGTKNPVFLREHADITGCRIVLPKEQESVLLGSAMLGAVASGVQPDLPAAMAAMSGVDRVLEPSQGEVARYHQAKYQVFQKQHDDQIAYRDIMSNANA</sequence>
<dbReference type="GO" id="GO:0008741">
    <property type="term" value="F:ribulokinase activity"/>
    <property type="evidence" value="ECO:0007669"/>
    <property type="project" value="UniProtKB-EC"/>
</dbReference>
<dbReference type="Gene3D" id="3.30.420.40">
    <property type="match status" value="1"/>
</dbReference>
<evidence type="ECO:0000259" key="5">
    <source>
        <dbReference type="Pfam" id="PF02782"/>
    </source>
</evidence>
<organism evidence="6 7">
    <name type="scientific">Calycomorphotria hydatis</name>
    <dbReference type="NCBI Taxonomy" id="2528027"/>
    <lineage>
        <taxon>Bacteria</taxon>
        <taxon>Pseudomonadati</taxon>
        <taxon>Planctomycetota</taxon>
        <taxon>Planctomycetia</taxon>
        <taxon>Planctomycetales</taxon>
        <taxon>Planctomycetaceae</taxon>
        <taxon>Calycomorphotria</taxon>
    </lineage>
</organism>
<dbReference type="Proteomes" id="UP000319976">
    <property type="component" value="Chromosome"/>
</dbReference>
<comment type="similarity">
    <text evidence="1">Belongs to the FGGY kinase family.</text>
</comment>
<dbReference type="Gene3D" id="1.20.58.2240">
    <property type="match status" value="1"/>
</dbReference>
<dbReference type="GO" id="GO:0005737">
    <property type="term" value="C:cytoplasm"/>
    <property type="evidence" value="ECO:0007669"/>
    <property type="project" value="TreeGrafter"/>
</dbReference>
<keyword evidence="3 6" id="KW-0418">Kinase</keyword>
<dbReference type="Pfam" id="PF00370">
    <property type="entry name" value="FGGY_N"/>
    <property type="match status" value="1"/>
</dbReference>
<dbReference type="GO" id="GO:0019321">
    <property type="term" value="P:pentose metabolic process"/>
    <property type="evidence" value="ECO:0007669"/>
    <property type="project" value="TreeGrafter"/>
</dbReference>
<dbReference type="PANTHER" id="PTHR43435">
    <property type="entry name" value="RIBULOKINASE"/>
    <property type="match status" value="1"/>
</dbReference>
<accession>A0A517TEA7</accession>
<dbReference type="EC" id="2.7.1.16" evidence="6"/>
<dbReference type="OrthoDB" id="9805576at2"/>
<evidence type="ECO:0000256" key="3">
    <source>
        <dbReference type="ARBA" id="ARBA00022777"/>
    </source>
</evidence>
<feature type="domain" description="Carbohydrate kinase FGGY C-terminal" evidence="5">
    <location>
        <begin position="292"/>
        <end position="499"/>
    </location>
</feature>
<dbReference type="InterPro" id="IPR000577">
    <property type="entry name" value="Carb_kinase_FGGY"/>
</dbReference>
<keyword evidence="2 6" id="KW-0808">Transferase</keyword>
<dbReference type="InterPro" id="IPR006003">
    <property type="entry name" value="FGGY_RbtK-like"/>
</dbReference>
<gene>
    <name evidence="6" type="primary">araB</name>
    <name evidence="6" type="ORF">V22_39760</name>
</gene>
<dbReference type="PANTHER" id="PTHR43435:SF4">
    <property type="entry name" value="FGGY CARBOHYDRATE KINASE DOMAIN-CONTAINING PROTEIN"/>
    <property type="match status" value="1"/>
</dbReference>
<dbReference type="EMBL" id="CP036316">
    <property type="protein sequence ID" value="QDT66705.1"/>
    <property type="molecule type" value="Genomic_DNA"/>
</dbReference>
<dbReference type="CDD" id="cd07782">
    <property type="entry name" value="ASKHA_NBD_FGGY_D-RBK"/>
    <property type="match status" value="1"/>
</dbReference>
<keyword evidence="7" id="KW-1185">Reference proteome</keyword>
<dbReference type="RefSeq" id="WP_145266000.1">
    <property type="nucleotide sequence ID" value="NZ_CP036316.1"/>
</dbReference>
<dbReference type="InterPro" id="IPR018484">
    <property type="entry name" value="FGGY_N"/>
</dbReference>
<dbReference type="InterPro" id="IPR043129">
    <property type="entry name" value="ATPase_NBD"/>
</dbReference>
<protein>
    <submittedName>
        <fullName evidence="6">Ribulokinase</fullName>
        <ecNumber evidence="6">2.7.1.16</ecNumber>
    </submittedName>
</protein>
<evidence type="ECO:0000256" key="1">
    <source>
        <dbReference type="ARBA" id="ARBA00009156"/>
    </source>
</evidence>
<reference evidence="6 7" key="1">
    <citation type="submission" date="2019-02" db="EMBL/GenBank/DDBJ databases">
        <title>Deep-cultivation of Planctomycetes and their phenomic and genomic characterization uncovers novel biology.</title>
        <authorList>
            <person name="Wiegand S."/>
            <person name="Jogler M."/>
            <person name="Boedeker C."/>
            <person name="Pinto D."/>
            <person name="Vollmers J."/>
            <person name="Rivas-Marin E."/>
            <person name="Kohn T."/>
            <person name="Peeters S.H."/>
            <person name="Heuer A."/>
            <person name="Rast P."/>
            <person name="Oberbeckmann S."/>
            <person name="Bunk B."/>
            <person name="Jeske O."/>
            <person name="Meyerdierks A."/>
            <person name="Storesund J.E."/>
            <person name="Kallscheuer N."/>
            <person name="Luecker S."/>
            <person name="Lage O.M."/>
            <person name="Pohl T."/>
            <person name="Merkel B.J."/>
            <person name="Hornburger P."/>
            <person name="Mueller R.-W."/>
            <person name="Bruemmer F."/>
            <person name="Labrenz M."/>
            <person name="Spormann A.M."/>
            <person name="Op den Camp H."/>
            <person name="Overmann J."/>
            <person name="Amann R."/>
            <person name="Jetten M.S.M."/>
            <person name="Mascher T."/>
            <person name="Medema M.H."/>
            <person name="Devos D.P."/>
            <person name="Kaster A.-K."/>
            <person name="Ovreas L."/>
            <person name="Rohde M."/>
            <person name="Galperin M.Y."/>
            <person name="Jogler C."/>
        </authorList>
    </citation>
    <scope>NUCLEOTIDE SEQUENCE [LARGE SCALE GENOMIC DNA]</scope>
    <source>
        <strain evidence="6 7">V22</strain>
    </source>
</reference>
<dbReference type="PIRSF" id="PIRSF000538">
    <property type="entry name" value="GlpK"/>
    <property type="match status" value="1"/>
</dbReference>
<dbReference type="Pfam" id="PF02782">
    <property type="entry name" value="FGGY_C"/>
    <property type="match status" value="1"/>
</dbReference>
<evidence type="ECO:0000313" key="6">
    <source>
        <dbReference type="EMBL" id="QDT66705.1"/>
    </source>
</evidence>
<name>A0A517TEA7_9PLAN</name>
<evidence type="ECO:0000259" key="4">
    <source>
        <dbReference type="Pfam" id="PF00370"/>
    </source>
</evidence>
<dbReference type="AlphaFoldDB" id="A0A517TEA7"/>
<evidence type="ECO:0000313" key="7">
    <source>
        <dbReference type="Proteomes" id="UP000319976"/>
    </source>
</evidence>
<dbReference type="GO" id="GO:0019150">
    <property type="term" value="F:D-ribulokinase activity"/>
    <property type="evidence" value="ECO:0007669"/>
    <property type="project" value="TreeGrafter"/>
</dbReference>
<proteinExistence type="inferred from homology"/>
<dbReference type="SUPFAM" id="SSF53067">
    <property type="entry name" value="Actin-like ATPase domain"/>
    <property type="match status" value="2"/>
</dbReference>
<dbReference type="FunFam" id="3.30.420.40:FF:000101">
    <property type="entry name" value="FGGY carbohydrate kinase domain-containing protein"/>
    <property type="match status" value="1"/>
</dbReference>
<dbReference type="KEGG" id="chya:V22_39760"/>
<dbReference type="InterPro" id="IPR018485">
    <property type="entry name" value="FGGY_C"/>
</dbReference>